<organism evidence="1 2">
    <name type="scientific">Melipona bicolor</name>
    <dbReference type="NCBI Taxonomy" id="60889"/>
    <lineage>
        <taxon>Eukaryota</taxon>
        <taxon>Metazoa</taxon>
        <taxon>Ecdysozoa</taxon>
        <taxon>Arthropoda</taxon>
        <taxon>Hexapoda</taxon>
        <taxon>Insecta</taxon>
        <taxon>Pterygota</taxon>
        <taxon>Neoptera</taxon>
        <taxon>Endopterygota</taxon>
        <taxon>Hymenoptera</taxon>
        <taxon>Apocrita</taxon>
        <taxon>Aculeata</taxon>
        <taxon>Apoidea</taxon>
        <taxon>Anthophila</taxon>
        <taxon>Apidae</taxon>
        <taxon>Melipona</taxon>
    </lineage>
</organism>
<dbReference type="AlphaFoldDB" id="A0AA40KSG9"/>
<dbReference type="Proteomes" id="UP001177670">
    <property type="component" value="Unassembled WGS sequence"/>
</dbReference>
<protein>
    <submittedName>
        <fullName evidence="1">Uncharacterized protein</fullName>
    </submittedName>
</protein>
<name>A0AA40KSG9_9HYME</name>
<accession>A0AA40KSG9</accession>
<dbReference type="EMBL" id="JAHYIQ010000006">
    <property type="protein sequence ID" value="KAK1131188.1"/>
    <property type="molecule type" value="Genomic_DNA"/>
</dbReference>
<evidence type="ECO:0000313" key="1">
    <source>
        <dbReference type="EMBL" id="KAK1131188.1"/>
    </source>
</evidence>
<gene>
    <name evidence="1" type="ORF">K0M31_017476</name>
</gene>
<proteinExistence type="predicted"/>
<keyword evidence="2" id="KW-1185">Reference proteome</keyword>
<evidence type="ECO:0000313" key="2">
    <source>
        <dbReference type="Proteomes" id="UP001177670"/>
    </source>
</evidence>
<sequence>TPTLVAEGLIPTTSVNDGLFVAKIIERTCEERSSATRLKQQTRMDRYELAEDREQSVSTNENGSQPRVAFIGRVFEINT</sequence>
<feature type="non-terminal residue" evidence="1">
    <location>
        <position position="1"/>
    </location>
</feature>
<comment type="caution">
    <text evidence="1">The sequence shown here is derived from an EMBL/GenBank/DDBJ whole genome shotgun (WGS) entry which is preliminary data.</text>
</comment>
<reference evidence="1" key="1">
    <citation type="submission" date="2021-10" db="EMBL/GenBank/DDBJ databases">
        <title>Melipona bicolor Genome sequencing and assembly.</title>
        <authorList>
            <person name="Araujo N.S."/>
            <person name="Arias M.C."/>
        </authorList>
    </citation>
    <scope>NUCLEOTIDE SEQUENCE</scope>
    <source>
        <strain evidence="1">USP_2M_L1-L4_2017</strain>
        <tissue evidence="1">Whole body</tissue>
    </source>
</reference>
<feature type="non-terminal residue" evidence="1">
    <location>
        <position position="79"/>
    </location>
</feature>